<proteinExistence type="predicted"/>
<feature type="domain" description="GPI inositol-deacylase winged helix" evidence="4">
    <location>
        <begin position="40"/>
        <end position="132"/>
    </location>
</feature>
<dbReference type="AlphaFoldDB" id="A0AAN7B2V5"/>
<evidence type="ECO:0000256" key="2">
    <source>
        <dbReference type="ARBA" id="ARBA00023043"/>
    </source>
</evidence>
<feature type="repeat" description="ANK" evidence="3">
    <location>
        <begin position="357"/>
        <end position="381"/>
    </location>
</feature>
<dbReference type="InterPro" id="IPR036770">
    <property type="entry name" value="Ankyrin_rpt-contain_sf"/>
</dbReference>
<evidence type="ECO:0000313" key="6">
    <source>
        <dbReference type="Proteomes" id="UP001301769"/>
    </source>
</evidence>
<dbReference type="PROSITE" id="PS50088">
    <property type="entry name" value="ANK_REPEAT"/>
    <property type="match status" value="4"/>
</dbReference>
<evidence type="ECO:0000256" key="3">
    <source>
        <dbReference type="PROSITE-ProRule" id="PRU00023"/>
    </source>
</evidence>
<keyword evidence="1" id="KW-0677">Repeat</keyword>
<dbReference type="EMBL" id="MU858457">
    <property type="protein sequence ID" value="KAK4206260.1"/>
    <property type="molecule type" value="Genomic_DNA"/>
</dbReference>
<feature type="repeat" description="ANK" evidence="3">
    <location>
        <begin position="258"/>
        <end position="290"/>
    </location>
</feature>
<dbReference type="PROSITE" id="PS50297">
    <property type="entry name" value="ANK_REP_REGION"/>
    <property type="match status" value="4"/>
</dbReference>
<keyword evidence="6" id="KW-1185">Reference proteome</keyword>
<comment type="caution">
    <text evidence="5">The sequence shown here is derived from an EMBL/GenBank/DDBJ whole genome shotgun (WGS) entry which is preliminary data.</text>
</comment>
<evidence type="ECO:0000259" key="4">
    <source>
        <dbReference type="Pfam" id="PF22939"/>
    </source>
</evidence>
<keyword evidence="2 3" id="KW-0040">ANK repeat</keyword>
<reference evidence="5" key="2">
    <citation type="submission" date="2023-05" db="EMBL/GenBank/DDBJ databases">
        <authorList>
            <consortium name="Lawrence Berkeley National Laboratory"/>
            <person name="Steindorff A."/>
            <person name="Hensen N."/>
            <person name="Bonometti L."/>
            <person name="Westerberg I."/>
            <person name="Brannstrom I.O."/>
            <person name="Guillou S."/>
            <person name="Cros-Aarteil S."/>
            <person name="Calhoun S."/>
            <person name="Haridas S."/>
            <person name="Kuo A."/>
            <person name="Mondo S."/>
            <person name="Pangilinan J."/>
            <person name="Riley R."/>
            <person name="Labutti K."/>
            <person name="Andreopoulos B."/>
            <person name="Lipzen A."/>
            <person name="Chen C."/>
            <person name="Yanf M."/>
            <person name="Daum C."/>
            <person name="Ng V."/>
            <person name="Clum A."/>
            <person name="Ohm R."/>
            <person name="Martin F."/>
            <person name="Silar P."/>
            <person name="Natvig D."/>
            <person name="Lalanne C."/>
            <person name="Gautier V."/>
            <person name="Ament-Velasquez S.L."/>
            <person name="Kruys A."/>
            <person name="Hutchinson M.I."/>
            <person name="Powell A.J."/>
            <person name="Barry K."/>
            <person name="Miller A.N."/>
            <person name="Grigoriev I.V."/>
            <person name="Debuchy R."/>
            <person name="Gladieux P."/>
            <person name="Thoren M.H."/>
            <person name="Johannesson H."/>
        </authorList>
    </citation>
    <scope>NUCLEOTIDE SEQUENCE</scope>
    <source>
        <strain evidence="5">PSN293</strain>
    </source>
</reference>
<name>A0AAN7B2V5_9PEZI</name>
<protein>
    <submittedName>
        <fullName evidence="5">Ankyrin repeat protein</fullName>
    </submittedName>
</protein>
<dbReference type="Proteomes" id="UP001301769">
    <property type="component" value="Unassembled WGS sequence"/>
</dbReference>
<feature type="repeat" description="ANK" evidence="3">
    <location>
        <begin position="324"/>
        <end position="356"/>
    </location>
</feature>
<dbReference type="SMART" id="SM00248">
    <property type="entry name" value="ANK"/>
    <property type="match status" value="5"/>
</dbReference>
<dbReference type="Gene3D" id="1.25.40.20">
    <property type="entry name" value="Ankyrin repeat-containing domain"/>
    <property type="match status" value="1"/>
</dbReference>
<gene>
    <name evidence="5" type="ORF">QBC37DRAFT_460296</name>
</gene>
<reference evidence="5" key="1">
    <citation type="journal article" date="2023" name="Mol. Phylogenet. Evol.">
        <title>Genome-scale phylogeny and comparative genomics of the fungal order Sordariales.</title>
        <authorList>
            <person name="Hensen N."/>
            <person name="Bonometti L."/>
            <person name="Westerberg I."/>
            <person name="Brannstrom I.O."/>
            <person name="Guillou S."/>
            <person name="Cros-Aarteil S."/>
            <person name="Calhoun S."/>
            <person name="Haridas S."/>
            <person name="Kuo A."/>
            <person name="Mondo S."/>
            <person name="Pangilinan J."/>
            <person name="Riley R."/>
            <person name="LaButti K."/>
            <person name="Andreopoulos B."/>
            <person name="Lipzen A."/>
            <person name="Chen C."/>
            <person name="Yan M."/>
            <person name="Daum C."/>
            <person name="Ng V."/>
            <person name="Clum A."/>
            <person name="Steindorff A."/>
            <person name="Ohm R.A."/>
            <person name="Martin F."/>
            <person name="Silar P."/>
            <person name="Natvig D.O."/>
            <person name="Lalanne C."/>
            <person name="Gautier V."/>
            <person name="Ament-Velasquez S.L."/>
            <person name="Kruys A."/>
            <person name="Hutchinson M.I."/>
            <person name="Powell A.J."/>
            <person name="Barry K."/>
            <person name="Miller A.N."/>
            <person name="Grigoriev I.V."/>
            <person name="Debuchy R."/>
            <person name="Gladieux P."/>
            <person name="Hiltunen Thoren M."/>
            <person name="Johannesson H."/>
        </authorList>
    </citation>
    <scope>NUCLEOTIDE SEQUENCE</scope>
    <source>
        <strain evidence="5">PSN293</strain>
    </source>
</reference>
<dbReference type="PANTHER" id="PTHR24171">
    <property type="entry name" value="ANKYRIN REPEAT DOMAIN-CONTAINING PROTEIN 39-RELATED"/>
    <property type="match status" value="1"/>
</dbReference>
<sequence>MSRENCHRKSVQNTLANLPRTLDDTYARILKAIPPEHLIYAKRLLQFLTYSERPLRLEEAVDAVTVDIGSRPRFDTRNRVFIPKEVVQYCSSLVTLVSKDESGDGTARVEIQLAHFSVKQYLVSDRLEADMASDLKEIPARTAIVNVCLSYLLELDRSCGPSKAIKTYHLAQYSAQYWAQHAAVVERSGGQGWCRDKYLSSRAAFEFGYELYSPDRLCTGPGAKVPVGSLYYAAFCGLVSSTRMLLEKGAEVNAQGGEYGNALQAASYRGHGKIVQMLLDKGADVNAQGGNDGNALQRASYRGHGKIVQMLLEKGAEVNAQGGDDSNALQAASYRGHGKIVQMLLDKGADVNAQGGDDGNALHVASSEGHEEIVQMLLDKG</sequence>
<dbReference type="SUPFAM" id="SSF48403">
    <property type="entry name" value="Ankyrin repeat"/>
    <property type="match status" value="1"/>
</dbReference>
<evidence type="ECO:0000313" key="5">
    <source>
        <dbReference type="EMBL" id="KAK4206260.1"/>
    </source>
</evidence>
<dbReference type="Pfam" id="PF22939">
    <property type="entry name" value="WHD_GPIID"/>
    <property type="match status" value="1"/>
</dbReference>
<dbReference type="PANTHER" id="PTHR24171:SF10">
    <property type="entry name" value="ANKYRIN REPEAT DOMAIN-CONTAINING PROTEIN 29-LIKE"/>
    <property type="match status" value="1"/>
</dbReference>
<dbReference type="InterPro" id="IPR002110">
    <property type="entry name" value="Ankyrin_rpt"/>
</dbReference>
<feature type="repeat" description="ANK" evidence="3">
    <location>
        <begin position="291"/>
        <end position="323"/>
    </location>
</feature>
<evidence type="ECO:0000256" key="1">
    <source>
        <dbReference type="ARBA" id="ARBA00022737"/>
    </source>
</evidence>
<organism evidence="5 6">
    <name type="scientific">Rhypophila decipiens</name>
    <dbReference type="NCBI Taxonomy" id="261697"/>
    <lineage>
        <taxon>Eukaryota</taxon>
        <taxon>Fungi</taxon>
        <taxon>Dikarya</taxon>
        <taxon>Ascomycota</taxon>
        <taxon>Pezizomycotina</taxon>
        <taxon>Sordariomycetes</taxon>
        <taxon>Sordariomycetidae</taxon>
        <taxon>Sordariales</taxon>
        <taxon>Naviculisporaceae</taxon>
        <taxon>Rhypophila</taxon>
    </lineage>
</organism>
<dbReference type="Pfam" id="PF12796">
    <property type="entry name" value="Ank_2"/>
    <property type="match status" value="2"/>
</dbReference>
<accession>A0AAN7B2V5</accession>
<dbReference type="InterPro" id="IPR054471">
    <property type="entry name" value="GPIID_WHD"/>
</dbReference>